<keyword evidence="2" id="KW-0645">Protease</keyword>
<evidence type="ECO:0000256" key="4">
    <source>
        <dbReference type="ARBA" id="ARBA00022801"/>
    </source>
</evidence>
<proteinExistence type="predicted"/>
<accession>A0A839EGP2</accession>
<dbReference type="GO" id="GO:0006508">
    <property type="term" value="P:proteolysis"/>
    <property type="evidence" value="ECO:0007669"/>
    <property type="project" value="UniProtKB-KW"/>
</dbReference>
<protein>
    <submittedName>
        <fullName evidence="7">Carboxypeptidase C (Cathepsin A)</fullName>
    </submittedName>
</protein>
<keyword evidence="5" id="KW-0325">Glycoprotein</keyword>
<evidence type="ECO:0000256" key="6">
    <source>
        <dbReference type="SAM" id="SignalP"/>
    </source>
</evidence>
<name>A0A839EGP2_9HYPH</name>
<evidence type="ECO:0000256" key="2">
    <source>
        <dbReference type="ARBA" id="ARBA00022670"/>
    </source>
</evidence>
<keyword evidence="4" id="KW-0378">Hydrolase</keyword>
<dbReference type="Proteomes" id="UP000549052">
    <property type="component" value="Unassembled WGS sequence"/>
</dbReference>
<comment type="caution">
    <text evidence="7">The sequence shown here is derived from an EMBL/GenBank/DDBJ whole genome shotgun (WGS) entry which is preliminary data.</text>
</comment>
<dbReference type="InterPro" id="IPR001563">
    <property type="entry name" value="Peptidase_S10"/>
</dbReference>
<dbReference type="InterPro" id="IPR018202">
    <property type="entry name" value="Ser_caboxypep_ser_AS"/>
</dbReference>
<organism evidence="7 8">
    <name type="scientific">Phyllobacterium myrsinacearum</name>
    <dbReference type="NCBI Taxonomy" id="28101"/>
    <lineage>
        <taxon>Bacteria</taxon>
        <taxon>Pseudomonadati</taxon>
        <taxon>Pseudomonadota</taxon>
        <taxon>Alphaproteobacteria</taxon>
        <taxon>Hyphomicrobiales</taxon>
        <taxon>Phyllobacteriaceae</taxon>
        <taxon>Phyllobacterium</taxon>
    </lineage>
</organism>
<evidence type="ECO:0000256" key="1">
    <source>
        <dbReference type="ARBA" id="ARBA00022645"/>
    </source>
</evidence>
<dbReference type="PANTHER" id="PTHR11802:SF3">
    <property type="entry name" value="RETINOID-INDUCIBLE SERINE CARBOXYPEPTIDASE"/>
    <property type="match status" value="1"/>
</dbReference>
<sequence length="688" mass="75660">MKLRILLLSILAFLAACNNNAENPVSESTFVPEAAPVAVVAEPIKPSITSDEAEAVAAAPREKVVNDTASAMHHTMAINDKPTIAEPTKPPLTPDEVEAAAYAAVAPQDTVVKETTYYDTTINGSVTLADVNETASAMRHIMTINGKPTRFTARAGHLVAYGSAAGQDPAGKSPEAAIFYTAYTRDDLPREKRPVTFFWNGGPGSASIWLHMGSWGPKRLKSDAPNIPASAYTKQPESFPFIDNEITLLEQSDLVFVDPPGTGHSTAVFPHTNRDFWGTDIDAKVVADFITRYNNMNNRQSSPKYLYGESYGGIRTPIVANLLEAAGTSRFDADPSGKPPVVLSGYILNSPLVDYTSACDQHDSMVSCAGFVPSYVMAADYFKKSTRTKESQADFLQAMKQYTKDVYTPIYNKYVINSKLTSNGEKFVETKEGIDFLASLAEKTGLDSKTWASNNLNVEPSVFRKNLIPGFNLGRFDARMKVPGLSEEELELADKQWEDSRDKYGSESVEFKRAQKFYWDGVQYYEADDYIEVAFLNQFKTYLPDFVNYHAASDYELSGDQANKNWVWKRAGQNSNNPVSIPDIQSALIYDPALKLLILHGYEDIATPGHQTELDLAGAGLSERIPVKWFEGGHMIYNTEVSRPLLKKTLDQYYLGAPYDQQAALVAQAAQQSKTISASQLMSAAAAN</sequence>
<evidence type="ECO:0000256" key="3">
    <source>
        <dbReference type="ARBA" id="ARBA00022729"/>
    </source>
</evidence>
<dbReference type="InterPro" id="IPR029058">
    <property type="entry name" value="AB_hydrolase_fold"/>
</dbReference>
<keyword evidence="8" id="KW-1185">Reference proteome</keyword>
<evidence type="ECO:0000313" key="7">
    <source>
        <dbReference type="EMBL" id="MBA8877465.1"/>
    </source>
</evidence>
<dbReference type="EMBL" id="JACGXN010000001">
    <property type="protein sequence ID" value="MBA8877465.1"/>
    <property type="molecule type" value="Genomic_DNA"/>
</dbReference>
<evidence type="ECO:0000313" key="8">
    <source>
        <dbReference type="Proteomes" id="UP000549052"/>
    </source>
</evidence>
<feature type="chain" id="PRO_5033050142" evidence="6">
    <location>
        <begin position="22"/>
        <end position="688"/>
    </location>
</feature>
<evidence type="ECO:0000256" key="5">
    <source>
        <dbReference type="ARBA" id="ARBA00023180"/>
    </source>
</evidence>
<dbReference type="PROSITE" id="PS51257">
    <property type="entry name" value="PROKAR_LIPOPROTEIN"/>
    <property type="match status" value="1"/>
</dbReference>
<dbReference type="AlphaFoldDB" id="A0A839EGP2"/>
<reference evidence="7 8" key="1">
    <citation type="submission" date="2020-07" db="EMBL/GenBank/DDBJ databases">
        <title>Genomic Encyclopedia of Type Strains, Phase IV (KMG-V): Genome sequencing to study the core and pangenomes of soil and plant-associated prokaryotes.</title>
        <authorList>
            <person name="Whitman W."/>
        </authorList>
    </citation>
    <scope>NUCLEOTIDE SEQUENCE [LARGE SCALE GENOMIC DNA]</scope>
    <source>
        <strain evidence="7 8">AN3</strain>
    </source>
</reference>
<gene>
    <name evidence="7" type="ORF">FHW16_001147</name>
</gene>
<dbReference type="Pfam" id="PF00450">
    <property type="entry name" value="Peptidase_S10"/>
    <property type="match status" value="1"/>
</dbReference>
<dbReference type="SUPFAM" id="SSF53474">
    <property type="entry name" value="alpha/beta-Hydrolases"/>
    <property type="match status" value="1"/>
</dbReference>
<dbReference type="Gene3D" id="3.40.50.1820">
    <property type="entry name" value="alpha/beta hydrolase"/>
    <property type="match status" value="1"/>
</dbReference>
<keyword evidence="3 6" id="KW-0732">Signal</keyword>
<feature type="signal peptide" evidence="6">
    <location>
        <begin position="1"/>
        <end position="21"/>
    </location>
</feature>
<dbReference type="PROSITE" id="PS00131">
    <property type="entry name" value="CARBOXYPEPT_SER_SER"/>
    <property type="match status" value="1"/>
</dbReference>
<dbReference type="RefSeq" id="WP_210278018.1">
    <property type="nucleotide sequence ID" value="NZ_JACGXN010000001.1"/>
</dbReference>
<dbReference type="GO" id="GO:0004185">
    <property type="term" value="F:serine-type carboxypeptidase activity"/>
    <property type="evidence" value="ECO:0007669"/>
    <property type="project" value="InterPro"/>
</dbReference>
<keyword evidence="1 7" id="KW-0121">Carboxypeptidase</keyword>
<dbReference type="PANTHER" id="PTHR11802">
    <property type="entry name" value="SERINE PROTEASE FAMILY S10 SERINE CARBOXYPEPTIDASE"/>
    <property type="match status" value="1"/>
</dbReference>